<dbReference type="Pfam" id="PF00240">
    <property type="entry name" value="ubiquitin"/>
    <property type="match status" value="1"/>
</dbReference>
<dbReference type="InterPro" id="IPR015496">
    <property type="entry name" value="Ubiquilin"/>
</dbReference>
<organism evidence="3 4">
    <name type="scientific">Aplysia californica</name>
    <name type="common">California sea hare</name>
    <dbReference type="NCBI Taxonomy" id="6500"/>
    <lineage>
        <taxon>Eukaryota</taxon>
        <taxon>Metazoa</taxon>
        <taxon>Spiralia</taxon>
        <taxon>Lophotrochozoa</taxon>
        <taxon>Mollusca</taxon>
        <taxon>Gastropoda</taxon>
        <taxon>Heterobranchia</taxon>
        <taxon>Euthyneura</taxon>
        <taxon>Tectipleura</taxon>
        <taxon>Aplysiida</taxon>
        <taxon>Aplysioidea</taxon>
        <taxon>Aplysiidae</taxon>
        <taxon>Aplysia</taxon>
    </lineage>
</organism>
<proteinExistence type="predicted"/>
<feature type="compositionally biased region" description="Polar residues" evidence="1">
    <location>
        <begin position="1"/>
        <end position="10"/>
    </location>
</feature>
<dbReference type="GeneID" id="101852443"/>
<evidence type="ECO:0000313" key="3">
    <source>
        <dbReference type="Proteomes" id="UP000694888"/>
    </source>
</evidence>
<evidence type="ECO:0000313" key="4">
    <source>
        <dbReference type="RefSeq" id="XP_012945271.1"/>
    </source>
</evidence>
<name>A0ABM1ACW0_APLCA</name>
<feature type="domain" description="Ubiquitin-like" evidence="2">
    <location>
        <begin position="89"/>
        <end position="151"/>
    </location>
</feature>
<dbReference type="CDD" id="cd17039">
    <property type="entry name" value="Ubl_ubiquitin_like"/>
    <property type="match status" value="1"/>
</dbReference>
<feature type="region of interest" description="Disordered" evidence="1">
    <location>
        <begin position="1"/>
        <end position="32"/>
    </location>
</feature>
<dbReference type="InterPro" id="IPR000626">
    <property type="entry name" value="Ubiquitin-like_dom"/>
</dbReference>
<dbReference type="Gene3D" id="3.10.20.90">
    <property type="entry name" value="Phosphatidylinositol 3-kinase Catalytic Subunit, Chain A, domain 1"/>
    <property type="match status" value="1"/>
</dbReference>
<dbReference type="InterPro" id="IPR019954">
    <property type="entry name" value="Ubiquitin_CS"/>
</dbReference>
<accession>A0ABM1ACW0</accession>
<dbReference type="PANTHER" id="PTHR10677">
    <property type="entry name" value="UBIQUILIN"/>
    <property type="match status" value="1"/>
</dbReference>
<dbReference type="SMART" id="SM00213">
    <property type="entry name" value="UBQ"/>
    <property type="match status" value="1"/>
</dbReference>
<feature type="compositionally biased region" description="Polar residues" evidence="1">
    <location>
        <begin position="17"/>
        <end position="26"/>
    </location>
</feature>
<dbReference type="Proteomes" id="UP000694888">
    <property type="component" value="Unplaced"/>
</dbReference>
<sequence length="168" mass="18415">MYTTPQQTRDSGYWGSRENSSSSLQNGHAHHSGNGLVIRAGIRPMGMAGNATAATFQDQEEGTKNLFDQNGSYIGNVAVGDLLPTPKTFEILVQNHAGKQYRPRVQADFTVLQLKQILSEKWGIPPSQQNLVYAGKNLNDDLTLGSYKMENMLATNGKVFLTTRLRGG</sequence>
<evidence type="ECO:0000256" key="1">
    <source>
        <dbReference type="SAM" id="MobiDB-lite"/>
    </source>
</evidence>
<keyword evidence="3" id="KW-1185">Reference proteome</keyword>
<dbReference type="PANTHER" id="PTHR10677:SF3">
    <property type="entry name" value="FI07626P-RELATED"/>
    <property type="match status" value="1"/>
</dbReference>
<dbReference type="RefSeq" id="XP_012945271.1">
    <property type="nucleotide sequence ID" value="XM_013089817.1"/>
</dbReference>
<gene>
    <name evidence="4" type="primary">LOC101852443</name>
</gene>
<dbReference type="InterPro" id="IPR029071">
    <property type="entry name" value="Ubiquitin-like_domsf"/>
</dbReference>
<dbReference type="PROSITE" id="PS50053">
    <property type="entry name" value="UBIQUITIN_2"/>
    <property type="match status" value="1"/>
</dbReference>
<dbReference type="SUPFAM" id="SSF54236">
    <property type="entry name" value="Ubiquitin-like"/>
    <property type="match status" value="1"/>
</dbReference>
<reference evidence="4" key="1">
    <citation type="submission" date="2025-08" db="UniProtKB">
        <authorList>
            <consortium name="RefSeq"/>
        </authorList>
    </citation>
    <scope>IDENTIFICATION</scope>
</reference>
<protein>
    <submittedName>
        <fullName evidence="4">Uncharacterized protein LOC101852443</fullName>
    </submittedName>
</protein>
<evidence type="ECO:0000259" key="2">
    <source>
        <dbReference type="PROSITE" id="PS50053"/>
    </source>
</evidence>
<dbReference type="PROSITE" id="PS00299">
    <property type="entry name" value="UBIQUITIN_1"/>
    <property type="match status" value="1"/>
</dbReference>